<dbReference type="GO" id="GO:0016020">
    <property type="term" value="C:membrane"/>
    <property type="evidence" value="ECO:0007669"/>
    <property type="project" value="InterPro"/>
</dbReference>
<dbReference type="FunFam" id="3.40.50.300:FF:000074">
    <property type="entry name" value="Multidrug resistance-associated protein 5 isoform 1"/>
    <property type="match status" value="1"/>
</dbReference>
<feature type="transmembrane region" description="Helical" evidence="10">
    <location>
        <begin position="839"/>
        <end position="858"/>
    </location>
</feature>
<dbReference type="FunFam" id="1.20.1560.10:FF:000100">
    <property type="entry name" value="ABC transporter ATP-binding protein"/>
    <property type="match status" value="1"/>
</dbReference>
<dbReference type="InterPro" id="IPR017871">
    <property type="entry name" value="ABC_transporter-like_CS"/>
</dbReference>
<keyword evidence="5" id="KW-0677">Repeat</keyword>
<protein>
    <submittedName>
        <fullName evidence="13">ABC transporter transmembrane region domain-containing protein</fullName>
    </submittedName>
</protein>
<evidence type="ECO:0000313" key="13">
    <source>
        <dbReference type="EMBL" id="KAI1720590.1"/>
    </source>
</evidence>
<dbReference type="AlphaFoldDB" id="A0AAD4NBL8"/>
<keyword evidence="6" id="KW-0547">Nucleotide-binding</keyword>
<dbReference type="InterPro" id="IPR003439">
    <property type="entry name" value="ABC_transporter-like_ATP-bd"/>
</dbReference>
<comment type="subcellular location">
    <subcellularLocation>
        <location evidence="1">Endomembrane system</location>
        <topology evidence="1">Multi-pass membrane protein</topology>
    </subcellularLocation>
</comment>
<keyword evidence="8 10" id="KW-1133">Transmembrane helix</keyword>
<keyword evidence="14" id="KW-1185">Reference proteome</keyword>
<keyword evidence="3" id="KW-0813">Transport</keyword>
<dbReference type="Pfam" id="PF00664">
    <property type="entry name" value="ABC_membrane"/>
    <property type="match status" value="2"/>
</dbReference>
<feature type="transmembrane region" description="Helical" evidence="10">
    <location>
        <begin position="698"/>
        <end position="720"/>
    </location>
</feature>
<dbReference type="SUPFAM" id="SSF90123">
    <property type="entry name" value="ABC transporter transmembrane region"/>
    <property type="match status" value="2"/>
</dbReference>
<keyword evidence="7" id="KW-0067">ATP-binding</keyword>
<accession>A0AAD4NBL8</accession>
<gene>
    <name evidence="13" type="ORF">DdX_04830</name>
</gene>
<dbReference type="GO" id="GO:0005524">
    <property type="term" value="F:ATP binding"/>
    <property type="evidence" value="ECO:0007669"/>
    <property type="project" value="UniProtKB-KW"/>
</dbReference>
<keyword evidence="4 10" id="KW-0812">Transmembrane</keyword>
<keyword evidence="9 10" id="KW-0472">Membrane</keyword>
<organism evidence="13 14">
    <name type="scientific">Ditylenchus destructor</name>
    <dbReference type="NCBI Taxonomy" id="166010"/>
    <lineage>
        <taxon>Eukaryota</taxon>
        <taxon>Metazoa</taxon>
        <taxon>Ecdysozoa</taxon>
        <taxon>Nematoda</taxon>
        <taxon>Chromadorea</taxon>
        <taxon>Rhabditida</taxon>
        <taxon>Tylenchina</taxon>
        <taxon>Tylenchomorpha</taxon>
        <taxon>Sphaerularioidea</taxon>
        <taxon>Anguinidae</taxon>
        <taxon>Anguininae</taxon>
        <taxon>Ditylenchus</taxon>
    </lineage>
</organism>
<feature type="domain" description="ABC transporter" evidence="11">
    <location>
        <begin position="360"/>
        <end position="583"/>
    </location>
</feature>
<dbReference type="SUPFAM" id="SSF52540">
    <property type="entry name" value="P-loop containing nucleoside triphosphate hydrolases"/>
    <property type="match status" value="2"/>
</dbReference>
<evidence type="ECO:0000259" key="12">
    <source>
        <dbReference type="PROSITE" id="PS50929"/>
    </source>
</evidence>
<feature type="domain" description="ABC transmembrane type-1" evidence="12">
    <location>
        <begin position="129"/>
        <end position="252"/>
    </location>
</feature>
<dbReference type="EMBL" id="JAKKPZ010000005">
    <property type="protein sequence ID" value="KAI1720590.1"/>
    <property type="molecule type" value="Genomic_DNA"/>
</dbReference>
<evidence type="ECO:0000256" key="9">
    <source>
        <dbReference type="ARBA" id="ARBA00023136"/>
    </source>
</evidence>
<dbReference type="Pfam" id="PF00005">
    <property type="entry name" value="ABC_tran"/>
    <property type="match status" value="2"/>
</dbReference>
<dbReference type="Proteomes" id="UP001201812">
    <property type="component" value="Unassembled WGS sequence"/>
</dbReference>
<evidence type="ECO:0000256" key="2">
    <source>
        <dbReference type="ARBA" id="ARBA00009726"/>
    </source>
</evidence>
<feature type="transmembrane region" description="Helical" evidence="10">
    <location>
        <begin position="740"/>
        <end position="768"/>
    </location>
</feature>
<dbReference type="InterPro" id="IPR050173">
    <property type="entry name" value="ABC_transporter_C-like"/>
</dbReference>
<proteinExistence type="inferred from homology"/>
<evidence type="ECO:0000256" key="8">
    <source>
        <dbReference type="ARBA" id="ARBA00022989"/>
    </source>
</evidence>
<feature type="transmembrane region" description="Helical" evidence="10">
    <location>
        <begin position="949"/>
        <end position="972"/>
    </location>
</feature>
<evidence type="ECO:0000256" key="3">
    <source>
        <dbReference type="ARBA" id="ARBA00022448"/>
    </source>
</evidence>
<dbReference type="PROSITE" id="PS50929">
    <property type="entry name" value="ABC_TM1F"/>
    <property type="match status" value="2"/>
</dbReference>
<feature type="transmembrane region" description="Helical" evidence="10">
    <location>
        <begin position="923"/>
        <end position="943"/>
    </location>
</feature>
<evidence type="ECO:0000256" key="4">
    <source>
        <dbReference type="ARBA" id="ARBA00022692"/>
    </source>
</evidence>
<reference evidence="13" key="1">
    <citation type="submission" date="2022-01" db="EMBL/GenBank/DDBJ databases">
        <title>Genome Sequence Resource for Two Populations of Ditylenchus destructor, the Migratory Endoparasitic Phytonematode.</title>
        <authorList>
            <person name="Zhang H."/>
            <person name="Lin R."/>
            <person name="Xie B."/>
        </authorList>
    </citation>
    <scope>NUCLEOTIDE SEQUENCE</scope>
    <source>
        <strain evidence="13">BazhouSP</strain>
    </source>
</reference>
<feature type="domain" description="ABC transporter" evidence="11">
    <location>
        <begin position="1018"/>
        <end position="1252"/>
    </location>
</feature>
<comment type="caution">
    <text evidence="13">The sequence shown here is derived from an EMBL/GenBank/DDBJ whole genome shotgun (WGS) entry which is preliminary data.</text>
</comment>
<dbReference type="GO" id="GO:0140359">
    <property type="term" value="F:ABC-type transporter activity"/>
    <property type="evidence" value="ECO:0007669"/>
    <property type="project" value="InterPro"/>
</dbReference>
<dbReference type="PROSITE" id="PS50893">
    <property type="entry name" value="ABC_TRANSPORTER_2"/>
    <property type="match status" value="2"/>
</dbReference>
<evidence type="ECO:0000256" key="1">
    <source>
        <dbReference type="ARBA" id="ARBA00004127"/>
    </source>
</evidence>
<dbReference type="InterPro" id="IPR027417">
    <property type="entry name" value="P-loop_NTPase"/>
</dbReference>
<dbReference type="GO" id="GO:0012505">
    <property type="term" value="C:endomembrane system"/>
    <property type="evidence" value="ECO:0007669"/>
    <property type="project" value="UniProtKB-SubCell"/>
</dbReference>
<dbReference type="Gene3D" id="1.20.1560.10">
    <property type="entry name" value="ABC transporter type 1, transmembrane domain"/>
    <property type="match status" value="3"/>
</dbReference>
<dbReference type="SMART" id="SM00382">
    <property type="entry name" value="AAA"/>
    <property type="match status" value="2"/>
</dbReference>
<dbReference type="PANTHER" id="PTHR24223:SF342">
    <property type="entry name" value="MULTIDRUG RESISTANCE-ASSOCIATED PROTEIN 1"/>
    <property type="match status" value="1"/>
</dbReference>
<dbReference type="CDD" id="cd03250">
    <property type="entry name" value="ABCC_MRP_domain1"/>
    <property type="match status" value="1"/>
</dbReference>
<dbReference type="InterPro" id="IPR036640">
    <property type="entry name" value="ABC1_TM_sf"/>
</dbReference>
<dbReference type="CDD" id="cd03244">
    <property type="entry name" value="ABCC_MRP_domain2"/>
    <property type="match status" value="1"/>
</dbReference>
<dbReference type="GO" id="GO:0016887">
    <property type="term" value="F:ATP hydrolysis activity"/>
    <property type="evidence" value="ECO:0007669"/>
    <property type="project" value="InterPro"/>
</dbReference>
<dbReference type="InterPro" id="IPR011527">
    <property type="entry name" value="ABC1_TM_dom"/>
</dbReference>
<evidence type="ECO:0000259" key="11">
    <source>
        <dbReference type="PROSITE" id="PS50893"/>
    </source>
</evidence>
<dbReference type="Gene3D" id="3.40.50.300">
    <property type="entry name" value="P-loop containing nucleotide triphosphate hydrolases"/>
    <property type="match status" value="2"/>
</dbReference>
<dbReference type="InterPro" id="IPR003593">
    <property type="entry name" value="AAA+_ATPase"/>
</dbReference>
<feature type="domain" description="ABC transmembrane type-1" evidence="12">
    <location>
        <begin position="700"/>
        <end position="980"/>
    </location>
</feature>
<dbReference type="PROSITE" id="PS00211">
    <property type="entry name" value="ABC_TRANSPORTER_1"/>
    <property type="match status" value="1"/>
</dbReference>
<feature type="transmembrane region" description="Helical" evidence="10">
    <location>
        <begin position="162"/>
        <end position="182"/>
    </location>
</feature>
<dbReference type="CDD" id="cd18603">
    <property type="entry name" value="ABC_6TM_MRP1_2_3_6_D2_like"/>
    <property type="match status" value="1"/>
</dbReference>
<evidence type="ECO:0000256" key="7">
    <source>
        <dbReference type="ARBA" id="ARBA00022840"/>
    </source>
</evidence>
<dbReference type="FunFam" id="3.40.50.300:FF:000997">
    <property type="entry name" value="Multidrug resistance-associated protein 1"/>
    <property type="match status" value="1"/>
</dbReference>
<evidence type="ECO:0000256" key="6">
    <source>
        <dbReference type="ARBA" id="ARBA00022741"/>
    </source>
</evidence>
<feature type="transmembrane region" description="Helical" evidence="10">
    <location>
        <begin position="815"/>
        <end position="833"/>
    </location>
</feature>
<dbReference type="PANTHER" id="PTHR24223">
    <property type="entry name" value="ATP-BINDING CASSETTE SUB-FAMILY C"/>
    <property type="match status" value="1"/>
</dbReference>
<name>A0AAD4NBL8_9BILA</name>
<comment type="similarity">
    <text evidence="2">Belongs to the ABC transporter superfamily. ABCC family. Conjugate transporter (TC 3.A.1.208) subfamily.</text>
</comment>
<evidence type="ECO:0000256" key="10">
    <source>
        <dbReference type="SAM" id="Phobius"/>
    </source>
</evidence>
<evidence type="ECO:0000256" key="5">
    <source>
        <dbReference type="ARBA" id="ARBA00022737"/>
    </source>
</evidence>
<evidence type="ECO:0000313" key="14">
    <source>
        <dbReference type="Proteomes" id="UP001201812"/>
    </source>
</evidence>
<sequence>MKLFKGICGLRKPRDISDLFPLDPEDTSDVIVPVWNDLWEAATKEYFENAKNLKKVVRRMPATDGSSENQSANTAESEKDPLLLATNIEQINSYYGTLPTQDSSEEQTAPKSPSIIFCLIRLFKREITWAMFLKLVSDLLQFANPQLLKALISFTSRPSLDLWYGVGLALLMFAVSELISLLKAQYYYLTYRLGTRIQTCLTAAIYRKALRLTNAARREKTVGEMVNLIAIDADLFQRITPQTHQYWSTPLQELSLLRRAAFLEIFGDMLNCASPFLVALSTFATFILSDSTNKLTPEITFVCLTLFNQLRQPMSTVAELITQTVQVMVSNQRLKDFLLADELDDYVETTPSAKEYAIIVQEASMTWDLSNFTPSLRNINFSVRRGSLVAIVGRVGTGKSSMLMSLMGEMERISGKIGVYGTIAYVSQQPWIQNQNVRQNIIFGMPYDQSSYERTLIACCLQPDMHILAKGDLTEIGEKGINLSGGQKSRVSLARAVYQNRDIYLLDDPLSAVDSHVGAQLFNNVIGPSGILQNKTRILVTHDLSVLKHVDQILIMSDGEIMAEGTYSKLMECEFFSELINQCKSENKTMSTTEPSVSHGEGINDYNTDSDGDDAFAEDAHEFGNRLGAMSLSTVPNIISRRRYSSMRTGDRRNSVIKKSMTSTEVIHKQLTGVEKVETGRVKMVVYYKYFEAMGHSLFFFFAIGSTASILASIARNIWLSDWSDESATGPHHETVAMRLGVYAGIGFAEIIFNFFGVSSLLMGGVAASRNLHEPLMHAIFRAPMSFFDTTPFGRILNRIGKDIETVDYLLPDNILFFTQCILQVVSTLLIIMTSTPTFVFVVIPLTAMYIIIMRLYISVCRQLKRYESISRSPIYSHLSESLHGCATIRAYNLVSNFCHVEEHNNDVNAQCRYMNYAMNRWLSIRLELIGNCVVLFTALLAVLTRDTISAGALGLSVSYSFNIIFVLNFAIRQISKLETNIVSVERIKEYSETPPEAEWARTLDRESPAGWPTKGTIQIKDYSTRYRPGLNFVIKGLNAEIHAGEKIGIVGRTGAGKSSVTLALFRMIEPCEGRIVIDDIDISLLGLHTLRSNITIIPQDPVLFSGTLRFNLDPSNQYSDEDIWRVLESSNLKQYAEMLPGKLQYEITENGDNISIGQRQLVCLARALLRKTKVLILDEATAAVDMATDAMIQNTIRKEFRNSTVITIAHRLNTIMDYDRIIVLEAGSIREFDSPSVLMANKKSVFYGMVRACNSGTSTNL</sequence>